<protein>
    <submittedName>
        <fullName evidence="1">Uncharacterized protein</fullName>
    </submittedName>
</protein>
<proteinExistence type="predicted"/>
<keyword evidence="2" id="KW-1185">Reference proteome</keyword>
<evidence type="ECO:0000313" key="2">
    <source>
        <dbReference type="Proteomes" id="UP000654075"/>
    </source>
</evidence>
<gene>
    <name evidence="1" type="ORF">PGLA1383_LOCUS20700</name>
</gene>
<feature type="non-terminal residue" evidence="1">
    <location>
        <position position="1"/>
    </location>
</feature>
<dbReference type="Proteomes" id="UP000654075">
    <property type="component" value="Unassembled WGS sequence"/>
</dbReference>
<sequence>QHQQHHPLLFGYHAMENQLLEYRQQQRSRFESAAQCAPGVASMSIEQQPRSGPLRPSVSAEALKAQLRSAISGRSAEEALAVLEGCEVESMTLRWMLLSRLGDDEWGGEAVPNIGCSSVWFSFEVPCLGGFVRAVGPDAQASKALPDLGTVLERQDVLQALLSGGGCKNWSKAVEVLCRILDNGGPPPHGFQLQLAVATAFCVAEGETDRSFHEDPIDLIERYRCFSKWASDGQLFPSFRT</sequence>
<feature type="non-terminal residue" evidence="1">
    <location>
        <position position="241"/>
    </location>
</feature>
<name>A0A813EQ59_POLGL</name>
<dbReference type="EMBL" id="CAJNNV010014325">
    <property type="protein sequence ID" value="CAE8602459.1"/>
    <property type="molecule type" value="Genomic_DNA"/>
</dbReference>
<comment type="caution">
    <text evidence="1">The sequence shown here is derived from an EMBL/GenBank/DDBJ whole genome shotgun (WGS) entry which is preliminary data.</text>
</comment>
<accession>A0A813EQ59</accession>
<dbReference type="OrthoDB" id="5365701at2759"/>
<dbReference type="AlphaFoldDB" id="A0A813EQ59"/>
<reference evidence="1" key="1">
    <citation type="submission" date="2021-02" db="EMBL/GenBank/DDBJ databases">
        <authorList>
            <person name="Dougan E. K."/>
            <person name="Rhodes N."/>
            <person name="Thang M."/>
            <person name="Chan C."/>
        </authorList>
    </citation>
    <scope>NUCLEOTIDE SEQUENCE</scope>
</reference>
<organism evidence="1 2">
    <name type="scientific">Polarella glacialis</name>
    <name type="common">Dinoflagellate</name>
    <dbReference type="NCBI Taxonomy" id="89957"/>
    <lineage>
        <taxon>Eukaryota</taxon>
        <taxon>Sar</taxon>
        <taxon>Alveolata</taxon>
        <taxon>Dinophyceae</taxon>
        <taxon>Suessiales</taxon>
        <taxon>Suessiaceae</taxon>
        <taxon>Polarella</taxon>
    </lineage>
</organism>
<evidence type="ECO:0000313" key="1">
    <source>
        <dbReference type="EMBL" id="CAE8602459.1"/>
    </source>
</evidence>